<dbReference type="Proteomes" id="UP000612055">
    <property type="component" value="Unassembled WGS sequence"/>
</dbReference>
<dbReference type="CDD" id="cd00427">
    <property type="entry name" value="Ribosomal_L29_HIP"/>
    <property type="match status" value="1"/>
</dbReference>
<dbReference type="InterPro" id="IPR036049">
    <property type="entry name" value="Ribosomal_uL29_sf"/>
</dbReference>
<dbReference type="InterPro" id="IPR001854">
    <property type="entry name" value="Ribosomal_uL29"/>
</dbReference>
<evidence type="ECO:0000313" key="5">
    <source>
        <dbReference type="EMBL" id="KAG2490628.1"/>
    </source>
</evidence>
<keyword evidence="3" id="KW-0687">Ribonucleoprotein</keyword>
<keyword evidence="6" id="KW-1185">Reference proteome</keyword>
<accession>A0A835XX48</accession>
<keyword evidence="2" id="KW-0689">Ribosomal protein</keyword>
<name>A0A835XX48_9CHLO</name>
<evidence type="ECO:0000256" key="2">
    <source>
        <dbReference type="ARBA" id="ARBA00022980"/>
    </source>
</evidence>
<dbReference type="Gene3D" id="6.10.250.3450">
    <property type="match status" value="1"/>
</dbReference>
<organism evidence="5 6">
    <name type="scientific">Edaphochlamys debaryana</name>
    <dbReference type="NCBI Taxonomy" id="47281"/>
    <lineage>
        <taxon>Eukaryota</taxon>
        <taxon>Viridiplantae</taxon>
        <taxon>Chlorophyta</taxon>
        <taxon>core chlorophytes</taxon>
        <taxon>Chlorophyceae</taxon>
        <taxon>CS clade</taxon>
        <taxon>Chlamydomonadales</taxon>
        <taxon>Chlamydomonadales incertae sedis</taxon>
        <taxon>Edaphochlamys</taxon>
    </lineage>
</organism>
<feature type="compositionally biased region" description="Low complexity" evidence="4">
    <location>
        <begin position="313"/>
        <end position="344"/>
    </location>
</feature>
<feature type="compositionally biased region" description="Low complexity" evidence="4">
    <location>
        <begin position="425"/>
        <end position="445"/>
    </location>
</feature>
<feature type="compositionally biased region" description="Low complexity" evidence="4">
    <location>
        <begin position="462"/>
        <end position="479"/>
    </location>
</feature>
<dbReference type="AlphaFoldDB" id="A0A835XX48"/>
<dbReference type="PANTHER" id="PTHR45722:SF2">
    <property type="entry name" value="LARGE RIBOSOMAL SUBUNIT PROTEIN UL29-RELATED"/>
    <property type="match status" value="1"/>
</dbReference>
<dbReference type="InterPro" id="IPR018254">
    <property type="entry name" value="Ribosomal_uL29_CS"/>
</dbReference>
<feature type="compositionally biased region" description="Gly residues" evidence="4">
    <location>
        <begin position="345"/>
        <end position="359"/>
    </location>
</feature>
<dbReference type="HAMAP" id="MF_00374">
    <property type="entry name" value="Ribosomal_uL29"/>
    <property type="match status" value="1"/>
</dbReference>
<dbReference type="GO" id="GO:0003729">
    <property type="term" value="F:mRNA binding"/>
    <property type="evidence" value="ECO:0007669"/>
    <property type="project" value="TreeGrafter"/>
</dbReference>
<feature type="compositionally biased region" description="Acidic residues" evidence="4">
    <location>
        <begin position="549"/>
        <end position="572"/>
    </location>
</feature>
<feature type="compositionally biased region" description="Low complexity" evidence="4">
    <location>
        <begin position="613"/>
        <end position="627"/>
    </location>
</feature>
<dbReference type="Pfam" id="PF00831">
    <property type="entry name" value="Ribosomal_L29"/>
    <property type="match status" value="1"/>
</dbReference>
<dbReference type="EMBL" id="JAEHOE010000060">
    <property type="protein sequence ID" value="KAG2490628.1"/>
    <property type="molecule type" value="Genomic_DNA"/>
</dbReference>
<dbReference type="SUPFAM" id="SSF46561">
    <property type="entry name" value="Ribosomal protein L29 (L29p)"/>
    <property type="match status" value="1"/>
</dbReference>
<feature type="compositionally biased region" description="Low complexity" evidence="4">
    <location>
        <begin position="397"/>
        <end position="412"/>
    </location>
</feature>
<dbReference type="NCBIfam" id="TIGR00012">
    <property type="entry name" value="L29"/>
    <property type="match status" value="1"/>
</dbReference>
<dbReference type="GO" id="GO:0006412">
    <property type="term" value="P:translation"/>
    <property type="evidence" value="ECO:0007669"/>
    <property type="project" value="InterPro"/>
</dbReference>
<feature type="compositionally biased region" description="Low complexity" evidence="4">
    <location>
        <begin position="175"/>
        <end position="191"/>
    </location>
</feature>
<gene>
    <name evidence="5" type="ORF">HYH03_011019</name>
</gene>
<sequence length="795" mass="78690">MTKIRRRIIVRPAPEEFDEDEDNEASDAKPVLNTAFLGRLVIGNTTGNQRKIETDTAGAANKSIGATGAASLRLQMQRAASARTAKLASVRRVVLSVATQQRLTLCSSLLAEVAAGFGFRVTVRRPDGQEMTARQAMDAAAALERKGARVASTGAAGGAEPADVDNGAGAGDGADGAAEAGDAAARAPAPADPLDALEPLEVDLDVGTDSPELALAVLQSGITTRRLSAPVAPSLARRLATSPTGARPVRPTLNSLLSGRLTSAALGSVGLVGPKKTAAAQAVQAAKRRVLARAASNAGGEEAAAAAAAAAGGAGPSTAEGAEADADAAVPADAGAPASSTGAAASGGGAEPGPGGAAGGRRIVWNPEAIKSPTPPPSAAPAAGAGGAGGAAKRARIAAASEVPAEAAAAGRSEGDSEDGDTEAGADAGHAEEAAGAGNSGAGAAEEVEAEDAGPPAKRRAPASAAAAPSGPSKPALRPNLASRLLGAAVGAALGNAGAGRVRKNPATAGAGASGAAAAAAAAASDAASSGAAARRKAAAPPPPAPTAAEEELDDGDEEPAADEEMGEEEEPEPRSAEANRATGAAAEAGPGEGGANGGSSTAGAVQGGGAGAARSRPSSAPAGGRATPASKLFGAAMRHIQPRGAQGFPFLGDLAPHSSTDFTKMAKVKVHELRSLSKQDLISKLKELKGELSALRVAKVTGGAPNKLSKIKVVRKSIARVLTVYKQSQRTAVKNKITEENEKKKGRKFLPLDMRAKKTRAIRRRLTKEQSEKKLAKVEKKAKAFPTRKFALKA</sequence>
<dbReference type="GO" id="GO:0000463">
    <property type="term" value="P:maturation of LSU-rRNA from tricistronic rRNA transcript (SSU-rRNA, 5.8S rRNA, LSU-rRNA)"/>
    <property type="evidence" value="ECO:0007669"/>
    <property type="project" value="InterPro"/>
</dbReference>
<dbReference type="FunFam" id="6.10.250.3450:FF:000001">
    <property type="entry name" value="60S ribosomal protein L35"/>
    <property type="match status" value="1"/>
</dbReference>
<reference evidence="5" key="1">
    <citation type="journal article" date="2020" name="bioRxiv">
        <title>Comparative genomics of Chlamydomonas.</title>
        <authorList>
            <person name="Craig R.J."/>
            <person name="Hasan A.R."/>
            <person name="Ness R.W."/>
            <person name="Keightley P.D."/>
        </authorList>
    </citation>
    <scope>NUCLEOTIDE SEQUENCE</scope>
    <source>
        <strain evidence="5">CCAP 11/70</strain>
    </source>
</reference>
<dbReference type="OrthoDB" id="528635at2759"/>
<feature type="compositionally biased region" description="Low complexity" evidence="4">
    <location>
        <begin position="579"/>
        <end position="590"/>
    </location>
</feature>
<feature type="region of interest" description="Disordered" evidence="4">
    <location>
        <begin position="313"/>
        <end position="479"/>
    </location>
</feature>
<dbReference type="GO" id="GO:0003735">
    <property type="term" value="F:structural constituent of ribosome"/>
    <property type="evidence" value="ECO:0007669"/>
    <property type="project" value="InterPro"/>
</dbReference>
<evidence type="ECO:0000256" key="4">
    <source>
        <dbReference type="SAM" id="MobiDB-lite"/>
    </source>
</evidence>
<dbReference type="PANTHER" id="PTHR45722">
    <property type="entry name" value="60S RIBOSOMAL PROTEIN L35"/>
    <property type="match status" value="1"/>
</dbReference>
<feature type="region of interest" description="Disordered" evidence="4">
    <location>
        <begin position="152"/>
        <end position="191"/>
    </location>
</feature>
<feature type="region of interest" description="Disordered" evidence="4">
    <location>
        <begin position="497"/>
        <end position="629"/>
    </location>
</feature>
<comment type="caution">
    <text evidence="5">The sequence shown here is derived from an EMBL/GenBank/DDBJ whole genome shotgun (WGS) entry which is preliminary data.</text>
</comment>
<dbReference type="Gene3D" id="1.10.287.310">
    <property type="match status" value="1"/>
</dbReference>
<protein>
    <recommendedName>
        <fullName evidence="7">60S ribosomal protein L35</fullName>
    </recommendedName>
</protein>
<proteinExistence type="inferred from homology"/>
<feature type="compositionally biased region" description="Low complexity" evidence="4">
    <location>
        <begin position="497"/>
        <end position="533"/>
    </location>
</feature>
<dbReference type="FunFam" id="1.10.287.310:FF:000002">
    <property type="entry name" value="60S ribosomal protein L35"/>
    <property type="match status" value="1"/>
</dbReference>
<evidence type="ECO:0000313" key="6">
    <source>
        <dbReference type="Proteomes" id="UP000612055"/>
    </source>
</evidence>
<evidence type="ECO:0000256" key="1">
    <source>
        <dbReference type="ARBA" id="ARBA00009254"/>
    </source>
</evidence>
<evidence type="ECO:0000256" key="3">
    <source>
        <dbReference type="ARBA" id="ARBA00023274"/>
    </source>
</evidence>
<comment type="similarity">
    <text evidence="1">Belongs to the universal ribosomal protein uL29 family.</text>
</comment>
<dbReference type="InterPro" id="IPR045059">
    <property type="entry name" value="Ribosomal_uL29_euk"/>
</dbReference>
<evidence type="ECO:0008006" key="7">
    <source>
        <dbReference type="Google" id="ProtNLM"/>
    </source>
</evidence>
<dbReference type="PROSITE" id="PS00579">
    <property type="entry name" value="RIBOSOMAL_L29"/>
    <property type="match status" value="1"/>
</dbReference>
<dbReference type="GO" id="GO:0022625">
    <property type="term" value="C:cytosolic large ribosomal subunit"/>
    <property type="evidence" value="ECO:0007669"/>
    <property type="project" value="InterPro"/>
</dbReference>